<keyword evidence="1" id="KW-1133">Transmembrane helix</keyword>
<comment type="caution">
    <text evidence="2">The sequence shown here is derived from an EMBL/GenBank/DDBJ whole genome shotgun (WGS) entry which is preliminary data.</text>
</comment>
<accession>A0A7X9E777</accession>
<reference evidence="2 3" key="1">
    <citation type="journal article" date="2020" name="Biotechnol. Biofuels">
        <title>New insights from the biogas microbiome by comprehensive genome-resolved metagenomics of nearly 1600 species originating from multiple anaerobic digesters.</title>
        <authorList>
            <person name="Campanaro S."/>
            <person name="Treu L."/>
            <person name="Rodriguez-R L.M."/>
            <person name="Kovalovszki A."/>
            <person name="Ziels R.M."/>
            <person name="Maus I."/>
            <person name="Zhu X."/>
            <person name="Kougias P.G."/>
            <person name="Basile A."/>
            <person name="Luo G."/>
            <person name="Schluter A."/>
            <person name="Konstantinidis K.T."/>
            <person name="Angelidaki I."/>
        </authorList>
    </citation>
    <scope>NUCLEOTIDE SEQUENCE [LARGE SCALE GENOMIC DNA]</scope>
    <source>
        <strain evidence="2">AS27yjCOA_202</strain>
    </source>
</reference>
<keyword evidence="1" id="KW-0472">Membrane</keyword>
<evidence type="ECO:0000313" key="3">
    <source>
        <dbReference type="Proteomes" id="UP000590542"/>
    </source>
</evidence>
<gene>
    <name evidence="2" type="ORF">GYA37_02745</name>
</gene>
<organism evidence="2 3">
    <name type="scientific">candidate division WWE3 bacterium</name>
    <dbReference type="NCBI Taxonomy" id="2053526"/>
    <lineage>
        <taxon>Bacteria</taxon>
        <taxon>Katanobacteria</taxon>
    </lineage>
</organism>
<dbReference type="EMBL" id="JAAZNV010000009">
    <property type="protein sequence ID" value="NMB91740.1"/>
    <property type="molecule type" value="Genomic_DNA"/>
</dbReference>
<keyword evidence="1" id="KW-0812">Transmembrane</keyword>
<protein>
    <submittedName>
        <fullName evidence="2">Uncharacterized protein</fullName>
    </submittedName>
</protein>
<evidence type="ECO:0000313" key="2">
    <source>
        <dbReference type="EMBL" id="NMB91740.1"/>
    </source>
</evidence>
<sequence>METLQIILTISLIVFIVSLTAVSLYLIFVLKDIKETAENVKEISKIGKKITSSLAIPMTTVMGIAGGISKGLKTIRSIVGAFEDEDDYDEEEI</sequence>
<dbReference type="AlphaFoldDB" id="A0A7X9E777"/>
<evidence type="ECO:0000256" key="1">
    <source>
        <dbReference type="SAM" id="Phobius"/>
    </source>
</evidence>
<dbReference type="Proteomes" id="UP000590542">
    <property type="component" value="Unassembled WGS sequence"/>
</dbReference>
<feature type="transmembrane region" description="Helical" evidence="1">
    <location>
        <begin position="6"/>
        <end position="30"/>
    </location>
</feature>
<proteinExistence type="predicted"/>
<name>A0A7X9E777_UNCKA</name>